<dbReference type="EMBL" id="JH594606">
    <property type="protein sequence ID" value="EHQ04017.1"/>
    <property type="molecule type" value="Genomic_DNA"/>
</dbReference>
<dbReference type="HOGENOM" id="CLU_3234162_0_0_10"/>
<evidence type="ECO:0000313" key="2">
    <source>
        <dbReference type="EMBL" id="EHQ04017.1"/>
    </source>
</evidence>
<evidence type="ECO:0000256" key="1">
    <source>
        <dbReference type="SAM" id="Phobius"/>
    </source>
</evidence>
<keyword evidence="3" id="KW-1185">Reference proteome</keyword>
<proteinExistence type="predicted"/>
<sequence>MFNHRLYDQQIYTFIIPISRDKSNALPLILGLNFILFYLIVYN</sequence>
<evidence type="ECO:0000313" key="3">
    <source>
        <dbReference type="Proteomes" id="UP000003844"/>
    </source>
</evidence>
<protein>
    <submittedName>
        <fullName evidence="2">Uncharacterized protein</fullName>
    </submittedName>
</protein>
<keyword evidence="1" id="KW-0812">Transmembrane</keyword>
<gene>
    <name evidence="2" type="ORF">Gilli_3417</name>
</gene>
<accession>H2BVR1</accession>
<name>H2BVR1_GILLR</name>
<keyword evidence="1" id="KW-1133">Transmembrane helix</keyword>
<reference evidence="3" key="1">
    <citation type="journal article" date="2012" name="Stand. Genomic Sci.">
        <title>Genome sequence of the Antarctic rhodopsins-containing flavobacterium Gillisia limnaea type strain (R-8282(T)).</title>
        <authorList>
            <person name="Riedel T."/>
            <person name="Held B."/>
            <person name="Nolan M."/>
            <person name="Lucas S."/>
            <person name="Lapidus A."/>
            <person name="Tice H."/>
            <person name="Del Rio T.G."/>
            <person name="Cheng J.F."/>
            <person name="Han C."/>
            <person name="Tapia R."/>
            <person name="Goodwin L.A."/>
            <person name="Pitluck S."/>
            <person name="Liolios K."/>
            <person name="Mavromatis K."/>
            <person name="Pagani I."/>
            <person name="Ivanova N."/>
            <person name="Mikhailova N."/>
            <person name="Pati A."/>
            <person name="Chen A."/>
            <person name="Palaniappan K."/>
            <person name="Land M."/>
            <person name="Rohde M."/>
            <person name="Tindall B.J."/>
            <person name="Detter J.C."/>
            <person name="Goker M."/>
            <person name="Bristow J."/>
            <person name="Eisen J.A."/>
            <person name="Markowitz V."/>
            <person name="Hugenholtz P."/>
            <person name="Kyrpides N.C."/>
            <person name="Klenk H.P."/>
            <person name="Woyke T."/>
        </authorList>
    </citation>
    <scope>NUCLEOTIDE SEQUENCE [LARGE SCALE GENOMIC DNA]</scope>
    <source>
        <strain evidence="3">DSM 15749 / LMG 21470 / R-8282</strain>
    </source>
</reference>
<dbReference type="AlphaFoldDB" id="H2BVR1"/>
<feature type="transmembrane region" description="Helical" evidence="1">
    <location>
        <begin position="25"/>
        <end position="42"/>
    </location>
</feature>
<dbReference type="Proteomes" id="UP000003844">
    <property type="component" value="Unassembled WGS sequence"/>
</dbReference>
<keyword evidence="1" id="KW-0472">Membrane</keyword>
<organism evidence="2 3">
    <name type="scientific">Gillisia limnaea (strain DSM 15749 / LMG 21470 / R-8282)</name>
    <dbReference type="NCBI Taxonomy" id="865937"/>
    <lineage>
        <taxon>Bacteria</taxon>
        <taxon>Pseudomonadati</taxon>
        <taxon>Bacteroidota</taxon>
        <taxon>Flavobacteriia</taxon>
        <taxon>Flavobacteriales</taxon>
        <taxon>Flavobacteriaceae</taxon>
        <taxon>Gillisia</taxon>
    </lineage>
</organism>